<dbReference type="Pfam" id="PF18400">
    <property type="entry name" value="Thioredoxin_12"/>
    <property type="match status" value="1"/>
</dbReference>
<evidence type="ECO:0000256" key="6">
    <source>
        <dbReference type="ARBA" id="ARBA00022679"/>
    </source>
</evidence>
<dbReference type="GO" id="GO:0003980">
    <property type="term" value="F:UDP-glucose:glycoprotein glucosyltransferase activity"/>
    <property type="evidence" value="ECO:0007669"/>
    <property type="project" value="InterPro"/>
</dbReference>
<name>A0AAV1ZMU7_9ARAC</name>
<dbReference type="PANTHER" id="PTHR11226">
    <property type="entry name" value="UDP-GLUCOSE GLYCOPROTEIN:GLUCOSYLTRANSFERASE"/>
    <property type="match status" value="1"/>
</dbReference>
<dbReference type="Pfam" id="PF06427">
    <property type="entry name" value="UDP-g_GGTase"/>
    <property type="match status" value="1"/>
</dbReference>
<evidence type="ECO:0000256" key="8">
    <source>
        <dbReference type="ARBA" id="ARBA00022824"/>
    </source>
</evidence>
<dbReference type="GO" id="GO:0005788">
    <property type="term" value="C:endoplasmic reticulum lumen"/>
    <property type="evidence" value="ECO:0007669"/>
    <property type="project" value="UniProtKB-SubCell"/>
</dbReference>
<feature type="domain" description="UGGT thioredoxin-like" evidence="15">
    <location>
        <begin position="295"/>
        <end position="426"/>
    </location>
</feature>
<reference evidence="19 20" key="1">
    <citation type="submission" date="2024-04" db="EMBL/GenBank/DDBJ databases">
        <authorList>
            <person name="Rising A."/>
            <person name="Reimegard J."/>
            <person name="Sonavane S."/>
            <person name="Akerstrom W."/>
            <person name="Nylinder S."/>
            <person name="Hedman E."/>
            <person name="Kallberg Y."/>
        </authorList>
    </citation>
    <scope>NUCLEOTIDE SEQUENCE [LARGE SCALE GENOMIC DNA]</scope>
</reference>
<feature type="region of interest" description="Disordered" evidence="12">
    <location>
        <begin position="1508"/>
        <end position="1530"/>
    </location>
</feature>
<dbReference type="Pfam" id="PF18402">
    <property type="entry name" value="Thioredoxin_14"/>
    <property type="match status" value="1"/>
</dbReference>
<evidence type="ECO:0000259" key="18">
    <source>
        <dbReference type="Pfam" id="PF18404"/>
    </source>
</evidence>
<dbReference type="InterPro" id="IPR040693">
    <property type="entry name" value="UGGT_TRXL_1"/>
</dbReference>
<evidence type="ECO:0000313" key="20">
    <source>
        <dbReference type="Proteomes" id="UP001497382"/>
    </source>
</evidence>
<dbReference type="EMBL" id="CAXIEN010000055">
    <property type="protein sequence ID" value="CAL1271595.1"/>
    <property type="molecule type" value="Genomic_DNA"/>
</dbReference>
<dbReference type="InterPro" id="IPR040694">
    <property type="entry name" value="UGGT_TRXL_2"/>
</dbReference>
<comment type="similarity">
    <text evidence="4">Belongs to the glycosyltransferase 8 family.</text>
</comment>
<evidence type="ECO:0000313" key="19">
    <source>
        <dbReference type="EMBL" id="CAL1271595.1"/>
    </source>
</evidence>
<evidence type="ECO:0000259" key="15">
    <source>
        <dbReference type="Pfam" id="PF18401"/>
    </source>
</evidence>
<dbReference type="Gene3D" id="3.90.550.10">
    <property type="entry name" value="Spore Coat Polysaccharide Biosynthesis Protein SpsA, Chain A"/>
    <property type="match status" value="1"/>
</dbReference>
<dbReference type="SUPFAM" id="SSF53448">
    <property type="entry name" value="Nucleotide-diphospho-sugar transferases"/>
    <property type="match status" value="1"/>
</dbReference>
<comment type="subcellular location">
    <subcellularLocation>
        <location evidence="2">Endoplasmic reticulum lumen</location>
    </subcellularLocation>
</comment>
<dbReference type="Pfam" id="PF18403">
    <property type="entry name" value="Thioredoxin_15"/>
    <property type="match status" value="1"/>
</dbReference>
<keyword evidence="5" id="KW-0328">Glycosyltransferase</keyword>
<dbReference type="Proteomes" id="UP001497382">
    <property type="component" value="Unassembled WGS sequence"/>
</dbReference>
<sequence>MFLQSLRCLMLPLLLSLFELIHTQSLQKSVSVVLDSKWLDTPLHLEASEFLAEENPDLFWKYINDCSKLEPGFFRNKTEKLQYDAVIDISSNYLSSQKVALLKFSLSLRAYSPTIEMFHQIAYDQHFPADCKAVADVGGAYACDTKTLKSLLSSSSRNASNVYQVDHIYPSVSQTVDVILYGEIGTSAFHGLYKMLREKADKNEVTYAVRHYVYKRRKQKVRLSGYGVELAVKSTEYKAQDDTKVVDDKKEKGPEHEEIDRHEELEGFIFSKLMELHPSKKEQLEQLKRHLIDSSKEIPNLKVWELQELSLQAAQKILGSPLEETLRIMKEIAQNFPSQARSLVHVSVSNEVKKEIERNQQMFMHHHNLGPSDVAIFVNGMYFDMYTTDIFSLLQTLKQETRVLEALYKIKIPESLLTKLLKIDFAHDKEEYAVDIRDSSIQYVNNIETDRPYRSWPSSVQDLLRPTYPGMLRSIKKNIYHLILIADPSKESSRDIFKLAESFYVHKAPVRIGLLFAVNPDTSVDGFHDAGVAFLNAFNFISQDKSPYDGLSFITDVYANTEERDVSPESIVAHFKSMYTSEDLELVFGSDSDYDTGRKTAWEFINKTGLGKPPQVLLNGVMLKQKQLTADMFEEAILTEIMRQTPFLQKSVYKGELTDSHNVLDFIMDQKNVMPRLNQRVLSSDSSYLDFLSDNAEMTTTLSKLKYFAKRDDDEFRGLTVWVAADVETYEGRALLASAFAHLKTSAHSRLGVIHNPSFNKGTGIFRKAIQVALDTLDRHTSKLFITKILKPANAKQIINKEKSLTDFAISNMDSDVFMKKLNEFDEKSLNHHKVFSKKVLKISPGQRAVVINGRVVGPFDENEEFTQEDFHLLEVYSKSLYADKLVSELKSGLDPSEMDSEKVMKVASVLLSQPQLKVRHEIKFYSDKHSAIKIPAADIEEPAHEIVAILDPVSKGAAKLASILGVLQRVINAHFTVFFNCVDKHSAMPLKSFYRFVLSEEPIFGSNGNFGIAPFAKFSSLPTSPLFTLGMVTPENWLVEVVKSPYDLDNIHLEQVESNVHADFELEHLLIEGHCYEQASGNPPRGLQFILGTNKKPDLVDTIVMANLGYFQLKANPGAWHLNLREGRSSEIYEISGSENTDTPPGSSDLVVLISNFRSHIIKVKVSKKPGKQFEELLYDEADSNGGIWNSITRNVFRVSMPIIGGIVEEWRTIWRELKSTFSGNKNDKEGGDNKINIFSLASGHLYERLLRIMMLSVLKNTKTPVKFWFLKNFLSPTFKDFLPYMAKKYDFEYELVQYKWPRWLNQQSEKQRLIWGYKILFLDVLFPLDVKKIIFVDADQVVRADMKELVDLDLMGAPYGYTPFCDSRKDMDGYRFWRSGYWASHLGSRKYHISALYVVDLKKFRRIAAGDRLRGQYQGLSQDPNSLSNLDQDLPNNMIHQVSIFSLPQEWLWCETWCSDDSKKYAKTIDLCNNPKTKESKLASAMRIIPEWKDYDAEVKQLFKEHENNKTIEQAEKQNKDTDAHDEL</sequence>
<dbReference type="GO" id="GO:0018279">
    <property type="term" value="P:protein N-linked glycosylation via asparagine"/>
    <property type="evidence" value="ECO:0007669"/>
    <property type="project" value="TreeGrafter"/>
</dbReference>
<dbReference type="Pfam" id="PF18401">
    <property type="entry name" value="Thioredoxin_13"/>
    <property type="match status" value="1"/>
</dbReference>
<evidence type="ECO:0000259" key="14">
    <source>
        <dbReference type="Pfam" id="PF18400"/>
    </source>
</evidence>
<evidence type="ECO:0000256" key="11">
    <source>
        <dbReference type="ARBA" id="ARBA00048456"/>
    </source>
</evidence>
<evidence type="ECO:0008006" key="21">
    <source>
        <dbReference type="Google" id="ProtNLM"/>
    </source>
</evidence>
<dbReference type="InterPro" id="IPR029044">
    <property type="entry name" value="Nucleotide-diphossugar_trans"/>
</dbReference>
<feature type="domain" description="UDP-glucose:glycoprotein glucosyltransferase thioredoxin-like" evidence="17">
    <location>
        <begin position="698"/>
        <end position="911"/>
    </location>
</feature>
<evidence type="ECO:0000256" key="7">
    <source>
        <dbReference type="ARBA" id="ARBA00022729"/>
    </source>
</evidence>
<gene>
    <name evidence="19" type="ORF">LARSCL_LOCUS5906</name>
</gene>
<dbReference type="InterPro" id="IPR040525">
    <property type="entry name" value="UGGT_TRXL_4"/>
</dbReference>
<proteinExistence type="inferred from homology"/>
<evidence type="ECO:0000256" key="4">
    <source>
        <dbReference type="ARBA" id="ARBA00006351"/>
    </source>
</evidence>
<dbReference type="InterPro" id="IPR009448">
    <property type="entry name" value="UDP-g_GGtrans"/>
</dbReference>
<dbReference type="InterPro" id="IPR040692">
    <property type="entry name" value="UGGT_TRXL_3"/>
</dbReference>
<evidence type="ECO:0000256" key="10">
    <source>
        <dbReference type="ARBA" id="ARBA00045874"/>
    </source>
</evidence>
<protein>
    <recommendedName>
        <fullName evidence="21">UDP-glucose:glycoprotein glucosyltransferase</fullName>
    </recommendedName>
</protein>
<evidence type="ECO:0000256" key="13">
    <source>
        <dbReference type="SAM" id="SignalP"/>
    </source>
</evidence>
<organism evidence="19 20">
    <name type="scientific">Larinioides sclopetarius</name>
    <dbReference type="NCBI Taxonomy" id="280406"/>
    <lineage>
        <taxon>Eukaryota</taxon>
        <taxon>Metazoa</taxon>
        <taxon>Ecdysozoa</taxon>
        <taxon>Arthropoda</taxon>
        <taxon>Chelicerata</taxon>
        <taxon>Arachnida</taxon>
        <taxon>Araneae</taxon>
        <taxon>Araneomorphae</taxon>
        <taxon>Entelegynae</taxon>
        <taxon>Araneoidea</taxon>
        <taxon>Araneidae</taxon>
        <taxon>Larinioides</taxon>
    </lineage>
</organism>
<dbReference type="FunFam" id="3.90.550.10:FF:000004">
    <property type="entry name" value="UDP-glucose glycoprotein glucosyltransferase 1"/>
    <property type="match status" value="1"/>
</dbReference>
<comment type="pathway">
    <text evidence="3">Protein modification; protein glycosylation.</text>
</comment>
<feature type="domain" description="Glucosyltransferase 24 catalytic" evidence="18">
    <location>
        <begin position="1237"/>
        <end position="1504"/>
    </location>
</feature>
<evidence type="ECO:0000259" key="17">
    <source>
        <dbReference type="Pfam" id="PF18403"/>
    </source>
</evidence>
<evidence type="ECO:0000256" key="3">
    <source>
        <dbReference type="ARBA" id="ARBA00004922"/>
    </source>
</evidence>
<dbReference type="InterPro" id="IPR040497">
    <property type="entry name" value="Glyco_transf_24"/>
</dbReference>
<evidence type="ECO:0000256" key="2">
    <source>
        <dbReference type="ARBA" id="ARBA00004319"/>
    </source>
</evidence>
<evidence type="ECO:0000256" key="12">
    <source>
        <dbReference type="SAM" id="MobiDB-lite"/>
    </source>
</evidence>
<keyword evidence="8" id="KW-0256">Endoplasmic reticulum</keyword>
<keyword evidence="6" id="KW-0808">Transferase</keyword>
<comment type="catalytic activity">
    <reaction evidence="11">
        <text>N(4)-(alpha-D-Man-(1-&gt;2)-alpha-D-Man-(1-&gt;2)-alpha-D-Man-(1-&gt;3)-[alpha-D-Man-(1-&gt;2)-alpha-D-Man-(1-&gt;3)-[alpha-D-Man-(1-&gt;2)-alpha-D-Man-(1-&gt;6)]-alpha-D-Man-(1-&gt;6)]-beta-D-Man-(1-&gt;4)-beta-D-GlcNAc-(1-&gt;4)-beta-D-GlcNAc)-L-asparaginyl-[protein] (N-glucan mannose isomer 9A1,2,3B1,2,3) + UDP-alpha-D-glucose = N(4)-(alpha-D-Glc-(1-&gt;3)-alpha-D-Man-(1-&gt;2)-alpha-D-Man-(1-&gt;2)-alpha-D-Man-(1-&gt;3)-[alpha-D-Man-(1-&gt;2)-alpha-D-Man-(1-&gt;3)-[alpha-D-Man-(1-&gt;2)-alpha-D-Man-(1-&gt;6)]-alpha-D-Man-(1-&gt;6)]-beta-D-Man-(1-&gt;4)-beta-D-GlcNAc-(1-&gt;4)-beta-D-GlcNAc)-L-asparaginyl-[protein] + UDP + H(+)</text>
        <dbReference type="Rhea" id="RHEA:61304"/>
        <dbReference type="Rhea" id="RHEA-COMP:14356"/>
        <dbReference type="Rhea" id="RHEA-COMP:14357"/>
        <dbReference type="ChEBI" id="CHEBI:15378"/>
        <dbReference type="ChEBI" id="CHEBI:58223"/>
        <dbReference type="ChEBI" id="CHEBI:58885"/>
        <dbReference type="ChEBI" id="CHEBI:59080"/>
        <dbReference type="ChEBI" id="CHEBI:139493"/>
    </reaction>
</comment>
<feature type="domain" description="UGGT thioredoxin-like" evidence="16">
    <location>
        <begin position="434"/>
        <end position="681"/>
    </location>
</feature>
<feature type="chain" id="PRO_5043550519" description="UDP-glucose:glycoprotein glucosyltransferase" evidence="13">
    <location>
        <begin position="24"/>
        <end position="1530"/>
    </location>
</feature>
<comment type="function">
    <text evidence="10">Recognizes glycoproteins with minor folding defects. Reglucosylates single N-glycans near the misfolded part of the protein, thus providing quality control for protein folding in the endoplasmic reticulum. Reglucosylated proteins are recognized by calreticulin for recycling to the endoplasmic reticulum and refolding or degradation.</text>
</comment>
<accession>A0AAV1ZMU7</accession>
<keyword evidence="20" id="KW-1185">Reference proteome</keyword>
<dbReference type="Pfam" id="PF18404">
    <property type="entry name" value="Glyco_transf_24"/>
    <property type="match status" value="1"/>
</dbReference>
<feature type="signal peptide" evidence="13">
    <location>
        <begin position="1"/>
        <end position="23"/>
    </location>
</feature>
<evidence type="ECO:0000259" key="16">
    <source>
        <dbReference type="Pfam" id="PF18402"/>
    </source>
</evidence>
<evidence type="ECO:0000256" key="1">
    <source>
        <dbReference type="ARBA" id="ARBA00001913"/>
    </source>
</evidence>
<dbReference type="CDD" id="cd06432">
    <property type="entry name" value="GT8_HUGT1_C_like"/>
    <property type="match status" value="1"/>
</dbReference>
<dbReference type="PANTHER" id="PTHR11226:SF0">
    <property type="entry name" value="UDP-GLUCOSE:GLYCOPROTEIN GLUCOSYLTRANSFERASE"/>
    <property type="match status" value="1"/>
</dbReference>
<evidence type="ECO:0000256" key="9">
    <source>
        <dbReference type="ARBA" id="ARBA00023180"/>
    </source>
</evidence>
<evidence type="ECO:0000256" key="5">
    <source>
        <dbReference type="ARBA" id="ARBA00022676"/>
    </source>
</evidence>
<feature type="domain" description="UGGT thioredoxin-like" evidence="14">
    <location>
        <begin position="41"/>
        <end position="219"/>
    </location>
</feature>
<dbReference type="GO" id="GO:0051082">
    <property type="term" value="F:unfolded protein binding"/>
    <property type="evidence" value="ECO:0007669"/>
    <property type="project" value="TreeGrafter"/>
</dbReference>
<dbReference type="GO" id="GO:0036503">
    <property type="term" value="P:ERAD pathway"/>
    <property type="evidence" value="ECO:0007669"/>
    <property type="project" value="TreeGrafter"/>
</dbReference>
<keyword evidence="9" id="KW-0325">Glycoprotein</keyword>
<comment type="cofactor">
    <cofactor evidence="1">
        <name>Ca(2+)</name>
        <dbReference type="ChEBI" id="CHEBI:29108"/>
    </cofactor>
</comment>
<comment type="caution">
    <text evidence="19">The sequence shown here is derived from an EMBL/GenBank/DDBJ whole genome shotgun (WGS) entry which is preliminary data.</text>
</comment>
<keyword evidence="7 13" id="KW-0732">Signal</keyword>